<proteinExistence type="predicted"/>
<dbReference type="RefSeq" id="WP_248835169.1">
    <property type="nucleotide sequence ID" value="NZ_JAJEQE010000016.1"/>
</dbReference>
<reference evidence="1 2" key="1">
    <citation type="submission" date="2021-10" db="EMBL/GenBank/DDBJ databases">
        <title>Anaerobic single-cell dispensing facilitates the cultivation of human gut bacteria.</title>
        <authorList>
            <person name="Afrizal A."/>
        </authorList>
    </citation>
    <scope>NUCLEOTIDE SEQUENCE [LARGE SCALE GENOMIC DNA]</scope>
    <source>
        <strain evidence="1 2">CLA-AA-H246</strain>
    </source>
</reference>
<sequence>MSPFFILWQKKFLIDPVLAPKGSWPPFPNSIRQAQNNPLVKLPVPVDELLKAGTNRMLNSELLIMGKEDVYELWKVAPNATLIASHMEAVNH</sequence>
<evidence type="ECO:0000313" key="1">
    <source>
        <dbReference type="EMBL" id="MCC2148889.1"/>
    </source>
</evidence>
<keyword evidence="2" id="KW-1185">Reference proteome</keyword>
<comment type="caution">
    <text evidence="1">The sequence shown here is derived from an EMBL/GenBank/DDBJ whole genome shotgun (WGS) entry which is preliminary data.</text>
</comment>
<accession>A0ABS8EVT6</accession>
<evidence type="ECO:0000313" key="2">
    <source>
        <dbReference type="Proteomes" id="UP001299235"/>
    </source>
</evidence>
<protein>
    <submittedName>
        <fullName evidence="1">Uncharacterized protein</fullName>
    </submittedName>
</protein>
<dbReference type="EMBL" id="JAJEQE010000016">
    <property type="protein sequence ID" value="MCC2148889.1"/>
    <property type="molecule type" value="Genomic_DNA"/>
</dbReference>
<dbReference type="Gene3D" id="3.60.15.10">
    <property type="entry name" value="Ribonuclease Z/Hydroxyacylglutathione hydrolase-like"/>
    <property type="match status" value="1"/>
</dbReference>
<name>A0ABS8EVT6_9FIRM</name>
<dbReference type="Proteomes" id="UP001299235">
    <property type="component" value="Unassembled WGS sequence"/>
</dbReference>
<dbReference type="InterPro" id="IPR036866">
    <property type="entry name" value="RibonucZ/Hydroxyglut_hydro"/>
</dbReference>
<organism evidence="1 2">
    <name type="scientific">Hominisplanchenecus faecis</name>
    <dbReference type="NCBI Taxonomy" id="2885351"/>
    <lineage>
        <taxon>Bacteria</taxon>
        <taxon>Bacillati</taxon>
        <taxon>Bacillota</taxon>
        <taxon>Clostridia</taxon>
        <taxon>Lachnospirales</taxon>
        <taxon>Lachnospiraceae</taxon>
        <taxon>Hominisplanchenecus</taxon>
    </lineage>
</organism>
<gene>
    <name evidence="1" type="ORF">LKD42_06430</name>
</gene>